<reference evidence="9" key="2">
    <citation type="submission" date="2022-10" db="EMBL/GenBank/DDBJ databases">
        <authorList>
            <consortium name="ENA_rothamsted_submissions"/>
            <consortium name="culmorum"/>
            <person name="King R."/>
        </authorList>
    </citation>
    <scope>NUCLEOTIDE SEQUENCE</scope>
</reference>
<dbReference type="Pfam" id="PF03167">
    <property type="entry name" value="UDG"/>
    <property type="match status" value="1"/>
</dbReference>
<evidence type="ECO:0000256" key="1">
    <source>
        <dbReference type="ARBA" id="ARBA00004123"/>
    </source>
</evidence>
<proteinExistence type="inferred from homology"/>
<feature type="domain" description="Uracil-DNA glycosylase-like" evidence="8">
    <location>
        <begin position="87"/>
        <end position="266"/>
    </location>
</feature>
<evidence type="ECO:0000256" key="5">
    <source>
        <dbReference type="ARBA" id="ARBA00023125"/>
    </source>
</evidence>
<dbReference type="OrthoDB" id="408702at2759"/>
<dbReference type="PANTHER" id="PTHR13235">
    <property type="entry name" value="SINGLE-STRAND SELECTIVE MONOFUNCTIONAL URACIL DNA GLYCOSYLASE"/>
    <property type="match status" value="1"/>
</dbReference>
<comment type="subcellular location">
    <subcellularLocation>
        <location evidence="1">Nucleus</location>
    </subcellularLocation>
</comment>
<evidence type="ECO:0000256" key="4">
    <source>
        <dbReference type="ARBA" id="ARBA00022801"/>
    </source>
</evidence>
<dbReference type="GO" id="GO:0017065">
    <property type="term" value="F:single-strand selective uracil DNA N-glycosylase activity"/>
    <property type="evidence" value="ECO:0007669"/>
    <property type="project" value="InterPro"/>
</dbReference>
<gene>
    <name evidence="9" type="ORF">CHIRRI_LOCUS10179</name>
</gene>
<evidence type="ECO:0000259" key="8">
    <source>
        <dbReference type="Pfam" id="PF03167"/>
    </source>
</evidence>
<dbReference type="InterPro" id="IPR036895">
    <property type="entry name" value="Uracil-DNA_glycosylase-like_sf"/>
</dbReference>
<dbReference type="GO" id="GO:0003677">
    <property type="term" value="F:DNA binding"/>
    <property type="evidence" value="ECO:0007669"/>
    <property type="project" value="UniProtKB-KW"/>
</dbReference>
<keyword evidence="10" id="KW-1185">Reference proteome</keyword>
<reference evidence="9" key="1">
    <citation type="submission" date="2022-01" db="EMBL/GenBank/DDBJ databases">
        <authorList>
            <person name="King R."/>
        </authorList>
    </citation>
    <scope>NUCLEOTIDE SEQUENCE</scope>
</reference>
<comment type="similarity">
    <text evidence="2">Belongs to the uracil-DNA glycosylase (UDG) superfamily. SMUG1 family.</text>
</comment>
<keyword evidence="4" id="KW-0378">Hydrolase</keyword>
<sequence>MLRKKLKLAEKQDVTETKDLEIPEANVVQTVSITFEMMFWEKIWRLEQQLCEELNQIEFSKSDKNIGAIYNSLDYAADVHKNYLKQYLKKSPKVLFLGMNPGLNGMGQTGVPFGHVATVKNWMRLSGHVGKPEIEIPSKQVEGFDCTKEEPSGKRFWGLIQELCGQPENFFNNCFVHNICPFAFLHAAGRNITPTEIKGPAKAQLNSVCLKYLAQSIEVFNPQIIISIGSYANDRIKDLKKKNLISELIECKLLAHPSPRALNNHDWVDKARKWYQENDIIKYFNN</sequence>
<keyword evidence="6" id="KW-0234">DNA repair</keyword>
<dbReference type="EMBL" id="OU895879">
    <property type="protein sequence ID" value="CAG9807330.1"/>
    <property type="molecule type" value="Genomic_DNA"/>
</dbReference>
<dbReference type="AlphaFoldDB" id="A0A9N9S0H1"/>
<keyword evidence="5" id="KW-0238">DNA-binding</keyword>
<dbReference type="FunFam" id="3.40.470.10:FF:000005">
    <property type="entry name" value="Single-strand selective monofunctional uracil DNA glycosylase"/>
    <property type="match status" value="1"/>
</dbReference>
<accession>A0A9N9S0H1</accession>
<dbReference type="InterPro" id="IPR005122">
    <property type="entry name" value="Uracil-DNA_glycosylase-like"/>
</dbReference>
<keyword evidence="3" id="KW-0227">DNA damage</keyword>
<organism evidence="9 10">
    <name type="scientific">Chironomus riparius</name>
    <dbReference type="NCBI Taxonomy" id="315576"/>
    <lineage>
        <taxon>Eukaryota</taxon>
        <taxon>Metazoa</taxon>
        <taxon>Ecdysozoa</taxon>
        <taxon>Arthropoda</taxon>
        <taxon>Hexapoda</taxon>
        <taxon>Insecta</taxon>
        <taxon>Pterygota</taxon>
        <taxon>Neoptera</taxon>
        <taxon>Endopterygota</taxon>
        <taxon>Diptera</taxon>
        <taxon>Nematocera</taxon>
        <taxon>Chironomoidea</taxon>
        <taxon>Chironomidae</taxon>
        <taxon>Chironominae</taxon>
        <taxon>Chironomus</taxon>
    </lineage>
</organism>
<evidence type="ECO:0000256" key="7">
    <source>
        <dbReference type="ARBA" id="ARBA00023242"/>
    </source>
</evidence>
<keyword evidence="7" id="KW-0539">Nucleus</keyword>
<dbReference type="GO" id="GO:0005634">
    <property type="term" value="C:nucleus"/>
    <property type="evidence" value="ECO:0007669"/>
    <property type="project" value="UniProtKB-SubCell"/>
</dbReference>
<dbReference type="PANTHER" id="PTHR13235:SF2">
    <property type="entry name" value="SINGLE-STRAND SELECTIVE MONOFUNCTIONAL URACIL DNA GLYCOSYLASE"/>
    <property type="match status" value="1"/>
</dbReference>
<dbReference type="Gene3D" id="3.40.470.10">
    <property type="entry name" value="Uracil-DNA glycosylase-like domain"/>
    <property type="match status" value="1"/>
</dbReference>
<protein>
    <recommendedName>
        <fullName evidence="8">Uracil-DNA glycosylase-like domain-containing protein</fullName>
    </recommendedName>
</protein>
<dbReference type="GO" id="GO:0000703">
    <property type="term" value="F:oxidized pyrimidine nucleobase lesion DNA N-glycosylase activity"/>
    <property type="evidence" value="ECO:0007669"/>
    <property type="project" value="TreeGrafter"/>
</dbReference>
<evidence type="ECO:0000313" key="10">
    <source>
        <dbReference type="Proteomes" id="UP001153620"/>
    </source>
</evidence>
<dbReference type="InterPro" id="IPR039134">
    <property type="entry name" value="SMUG1"/>
</dbReference>
<evidence type="ECO:0000256" key="3">
    <source>
        <dbReference type="ARBA" id="ARBA00022763"/>
    </source>
</evidence>
<evidence type="ECO:0000256" key="6">
    <source>
        <dbReference type="ARBA" id="ARBA00023204"/>
    </source>
</evidence>
<dbReference type="Proteomes" id="UP001153620">
    <property type="component" value="Chromosome 3"/>
</dbReference>
<evidence type="ECO:0000313" key="9">
    <source>
        <dbReference type="EMBL" id="CAG9807330.1"/>
    </source>
</evidence>
<dbReference type="GO" id="GO:0006284">
    <property type="term" value="P:base-excision repair"/>
    <property type="evidence" value="ECO:0007669"/>
    <property type="project" value="InterPro"/>
</dbReference>
<name>A0A9N9S0H1_9DIPT</name>
<dbReference type="SUPFAM" id="SSF52141">
    <property type="entry name" value="Uracil-DNA glycosylase-like"/>
    <property type="match status" value="1"/>
</dbReference>
<evidence type="ECO:0000256" key="2">
    <source>
        <dbReference type="ARBA" id="ARBA00007889"/>
    </source>
</evidence>